<feature type="region of interest" description="Disordered" evidence="1">
    <location>
        <begin position="217"/>
        <end position="240"/>
    </location>
</feature>
<dbReference type="EMBL" id="MU251254">
    <property type="protein sequence ID" value="KAG9254503.1"/>
    <property type="molecule type" value="Genomic_DNA"/>
</dbReference>
<sequence>MTPTDKNKSDTPDEQQDAFAGSLTSDLLESLPPAATASFQLAIEASRTLRLLNYPFALSQTGFHPLTIDQSIWSPQANELPASSSLLSPFTARTRTNTGSSELPALTESGSSPPSRPSPQDASHRDPALGNIQPTPGGHYNQTHTYEGQPMAQMHRAVPNRQSTFAQHWPAPLTAPTSPTSTVRPLFSTTASSILATGEGISALEHIVQEHMRLTNPPPIPMSPPPPSNHQHGPPPTMPTRTFDPVAPRRPGQRHSYIPMHAVTNRNTRPSHQPPTPHRPILPGTATGGPSGPLSTFSPAYQGQHSHQNASANIPDALNCAVWVRNLPPDVTYHELLSTIRHIGRVWCSYINEPDYIRHATAAAKIVFFQPDAAQRYLVHVNSMRPAIRGFAVRVAYNRVKIPAQLDHGINASRCIIVTGTKAFARWTNLEAWFQRLFVFQVDEA</sequence>
<organism evidence="2 3">
    <name type="scientific">Emericellopsis atlantica</name>
    <dbReference type="NCBI Taxonomy" id="2614577"/>
    <lineage>
        <taxon>Eukaryota</taxon>
        <taxon>Fungi</taxon>
        <taxon>Dikarya</taxon>
        <taxon>Ascomycota</taxon>
        <taxon>Pezizomycotina</taxon>
        <taxon>Sordariomycetes</taxon>
        <taxon>Hypocreomycetidae</taxon>
        <taxon>Hypocreales</taxon>
        <taxon>Bionectriaceae</taxon>
        <taxon>Emericellopsis</taxon>
    </lineage>
</organism>
<reference evidence="2" key="1">
    <citation type="journal article" date="2021" name="IMA Fungus">
        <title>Genomic characterization of three marine fungi, including Emericellopsis atlantica sp. nov. with signatures of a generalist lifestyle and marine biomass degradation.</title>
        <authorList>
            <person name="Hagestad O.C."/>
            <person name="Hou L."/>
            <person name="Andersen J.H."/>
            <person name="Hansen E.H."/>
            <person name="Altermark B."/>
            <person name="Li C."/>
            <person name="Kuhnert E."/>
            <person name="Cox R.J."/>
            <person name="Crous P.W."/>
            <person name="Spatafora J.W."/>
            <person name="Lail K."/>
            <person name="Amirebrahimi M."/>
            <person name="Lipzen A."/>
            <person name="Pangilinan J."/>
            <person name="Andreopoulos W."/>
            <person name="Hayes R.D."/>
            <person name="Ng V."/>
            <person name="Grigoriev I.V."/>
            <person name="Jackson S.A."/>
            <person name="Sutton T.D.S."/>
            <person name="Dobson A.D.W."/>
            <person name="Rama T."/>
        </authorList>
    </citation>
    <scope>NUCLEOTIDE SEQUENCE</scope>
    <source>
        <strain evidence="2">TS7</strain>
    </source>
</reference>
<dbReference type="InterPro" id="IPR012677">
    <property type="entry name" value="Nucleotide-bd_a/b_plait_sf"/>
</dbReference>
<feature type="compositionally biased region" description="Pro residues" evidence="1">
    <location>
        <begin position="217"/>
        <end position="238"/>
    </location>
</feature>
<dbReference type="Gene3D" id="3.30.70.330">
    <property type="match status" value="1"/>
</dbReference>
<dbReference type="InterPro" id="IPR035979">
    <property type="entry name" value="RBD_domain_sf"/>
</dbReference>
<gene>
    <name evidence="2" type="ORF">F5Z01DRAFT_636578</name>
</gene>
<accession>A0A9P8CPG6</accession>
<evidence type="ECO:0000313" key="3">
    <source>
        <dbReference type="Proteomes" id="UP000887229"/>
    </source>
</evidence>
<dbReference type="RefSeq" id="XP_046118427.1">
    <property type="nucleotide sequence ID" value="XM_046262222.1"/>
</dbReference>
<feature type="compositionally biased region" description="Polar residues" evidence="1">
    <location>
        <begin position="92"/>
        <end position="101"/>
    </location>
</feature>
<protein>
    <recommendedName>
        <fullName evidence="4">RRM domain-containing protein</fullName>
    </recommendedName>
</protein>
<comment type="caution">
    <text evidence="2">The sequence shown here is derived from an EMBL/GenBank/DDBJ whole genome shotgun (WGS) entry which is preliminary data.</text>
</comment>
<dbReference type="SUPFAM" id="SSF54928">
    <property type="entry name" value="RNA-binding domain, RBD"/>
    <property type="match status" value="1"/>
</dbReference>
<dbReference type="GO" id="GO:0003676">
    <property type="term" value="F:nucleic acid binding"/>
    <property type="evidence" value="ECO:0007669"/>
    <property type="project" value="InterPro"/>
</dbReference>
<keyword evidence="3" id="KW-1185">Reference proteome</keyword>
<feature type="region of interest" description="Disordered" evidence="1">
    <location>
        <begin position="92"/>
        <end position="145"/>
    </location>
</feature>
<evidence type="ECO:0008006" key="4">
    <source>
        <dbReference type="Google" id="ProtNLM"/>
    </source>
</evidence>
<dbReference type="AlphaFoldDB" id="A0A9P8CPG6"/>
<dbReference type="OrthoDB" id="3508416at2759"/>
<feature type="compositionally biased region" description="Polar residues" evidence="1">
    <location>
        <begin position="293"/>
        <end position="308"/>
    </location>
</feature>
<name>A0A9P8CPG6_9HYPO</name>
<evidence type="ECO:0000313" key="2">
    <source>
        <dbReference type="EMBL" id="KAG9254503.1"/>
    </source>
</evidence>
<proteinExistence type="predicted"/>
<dbReference type="GeneID" id="70293125"/>
<dbReference type="Proteomes" id="UP000887229">
    <property type="component" value="Unassembled WGS sequence"/>
</dbReference>
<evidence type="ECO:0000256" key="1">
    <source>
        <dbReference type="SAM" id="MobiDB-lite"/>
    </source>
</evidence>
<feature type="region of interest" description="Disordered" evidence="1">
    <location>
        <begin position="265"/>
        <end position="308"/>
    </location>
</feature>